<keyword evidence="3" id="KW-0175">Coiled coil</keyword>
<dbReference type="InterPro" id="IPR053187">
    <property type="entry name" value="Notoamide_regulator"/>
</dbReference>
<feature type="coiled-coil region" evidence="3">
    <location>
        <begin position="711"/>
        <end position="738"/>
    </location>
</feature>
<keyword evidence="5" id="KW-0812">Transmembrane</keyword>
<dbReference type="PANTHER" id="PTHR47256">
    <property type="entry name" value="ZN(II)2CYS6 TRANSCRIPTION FACTOR (EUROFUNG)-RELATED"/>
    <property type="match status" value="1"/>
</dbReference>
<feature type="transmembrane region" description="Helical" evidence="5">
    <location>
        <begin position="522"/>
        <end position="548"/>
    </location>
</feature>
<comment type="caution">
    <text evidence="7">The sequence shown here is derived from an EMBL/GenBank/DDBJ whole genome shotgun (WGS) entry which is preliminary data.</text>
</comment>
<protein>
    <recommendedName>
        <fullName evidence="6">Zn(2)-C6 fungal-type domain-containing protein</fullName>
    </recommendedName>
</protein>
<gene>
    <name evidence="7" type="ORF">FIESC28_08429</name>
</gene>
<name>A0A366R8S3_9HYPO</name>
<reference evidence="7 8" key="1">
    <citation type="submission" date="2018-06" db="EMBL/GenBank/DDBJ databases">
        <title>Fusarium incarnatum-equiseti species complex species 28.</title>
        <authorList>
            <person name="Gardiner D.M."/>
        </authorList>
    </citation>
    <scope>NUCLEOTIDE SEQUENCE [LARGE SCALE GENOMIC DNA]</scope>
    <source>
        <strain evidence="7 8">FIESC_28</strain>
    </source>
</reference>
<keyword evidence="8" id="KW-1185">Reference proteome</keyword>
<dbReference type="RefSeq" id="XP_031013427.1">
    <property type="nucleotide sequence ID" value="XM_031162567.1"/>
</dbReference>
<dbReference type="SMART" id="SM00066">
    <property type="entry name" value="GAL4"/>
    <property type="match status" value="1"/>
</dbReference>
<dbReference type="EMBL" id="QKXC01000189">
    <property type="protein sequence ID" value="RBR12938.1"/>
    <property type="molecule type" value="Genomic_DNA"/>
</dbReference>
<proteinExistence type="predicted"/>
<keyword evidence="1" id="KW-0479">Metal-binding</keyword>
<feature type="compositionally biased region" description="Polar residues" evidence="4">
    <location>
        <begin position="1"/>
        <end position="10"/>
    </location>
</feature>
<evidence type="ECO:0000256" key="5">
    <source>
        <dbReference type="SAM" id="Phobius"/>
    </source>
</evidence>
<dbReference type="GO" id="GO:0003677">
    <property type="term" value="F:DNA binding"/>
    <property type="evidence" value="ECO:0007669"/>
    <property type="project" value="InterPro"/>
</dbReference>
<dbReference type="CDD" id="cd12148">
    <property type="entry name" value="fungal_TF_MHR"/>
    <property type="match status" value="1"/>
</dbReference>
<dbReference type="GO" id="GO:0006351">
    <property type="term" value="P:DNA-templated transcription"/>
    <property type="evidence" value="ECO:0007669"/>
    <property type="project" value="InterPro"/>
</dbReference>
<dbReference type="GO" id="GO:0000981">
    <property type="term" value="F:DNA-binding transcription factor activity, RNA polymerase II-specific"/>
    <property type="evidence" value="ECO:0007669"/>
    <property type="project" value="InterPro"/>
</dbReference>
<feature type="region of interest" description="Disordered" evidence="4">
    <location>
        <begin position="1272"/>
        <end position="1291"/>
    </location>
</feature>
<feature type="domain" description="Zn(2)-C6 fungal-type" evidence="6">
    <location>
        <begin position="672"/>
        <end position="702"/>
    </location>
</feature>
<keyword evidence="5" id="KW-1133">Transmembrane helix</keyword>
<evidence type="ECO:0000259" key="6">
    <source>
        <dbReference type="PROSITE" id="PS50048"/>
    </source>
</evidence>
<organism evidence="7 8">
    <name type="scientific">Fusarium coffeatum</name>
    <dbReference type="NCBI Taxonomy" id="231269"/>
    <lineage>
        <taxon>Eukaryota</taxon>
        <taxon>Fungi</taxon>
        <taxon>Dikarya</taxon>
        <taxon>Ascomycota</taxon>
        <taxon>Pezizomycotina</taxon>
        <taxon>Sordariomycetes</taxon>
        <taxon>Hypocreomycetidae</taxon>
        <taxon>Hypocreales</taxon>
        <taxon>Nectriaceae</taxon>
        <taxon>Fusarium</taxon>
        <taxon>Fusarium incarnatum-equiseti species complex</taxon>
    </lineage>
</organism>
<sequence>MSSTKYNRISNVEEAPDVASESNVTFVEDPNEATNLWRPVYKRSQPVVSGEAPLARTISEEPKRKKVALPCRKSTSSSSSVTLTKVVSTAVKTRVLSYMTLPIIVLWLLPPLGGQASLRAVTQGPQTTESRWYGRFLDTTGSWSDRGLVDPGGESRLSAINDAFKSAISSPPRMKSASSDAHGNVKIPMIESLIHSNISRDHNGWYAVKGHEDLEYSSLSGLPIRSINQTNAPINYIFTMATSYLSVQCEIFDHSPMAGGRWYPHARAAEKVDREVERTTYFEGKERKYNETRGFKRRKYFNGDGLVLKLWRGFVELWSIDPKRPLGFEFESFHGEGVTKASCGVNTTHVEANISCWRKECTVDHIRHGQRVDSDYLTVFHRPEAMDHGFFASFVNATSDNLGSQMRDDFIRPSPLECYLINPSFPYAWTAPSAWTAFAQCATDRNKPPYMWDINDALLSQRMTQLLNTFWINGLAPYINSGEILLIPGVNGLRLPVDKKQYPGVDTQGWMVPDYQVMRVDFVWLVVLFFSSTIMLLAAIGAVIFGVLRRGPESLEYIASLLKDNRNINVEGLGSSVMEEDDLTRFMKDVVLCLGDVRPDEDNGYLAITTSSDAGQLGRQAPRTNLDINEEKMSEATGCRNLRPLVPRGQAPVPPLSTALLPKRIRPVTGVACDSCRLRKTKCNGLRPLCSPCKARGLQCSYATEPSETRLSAMKRKHDELQKQVEEGETSKSNLQQLFDAMRDRDEGDAATIMTRIRTGQDPGTILRHLDTGDLLLQLHLVPETRFRNSFPSAFRIPTRLQSLGNLYFQSPVYEATLMEHSPERTDTIELHDRFRPQYLRPYAAAELIEPRINLVKPSNWTTVLTDDTLMRNMLRFYFRQEHQSLPFFHKDYFLDDMLNGSEDFCSPLLVNAVLAECCSFCPEPLHRLDYWKPSSLRYRFLAEARRLWDLEQSEEPRITTLQAAMVLNPVYNMSSMESTGLSFSGQAIALSYNLGLFKPLSPQLDERTRHVYTFTAWCLYYWISIQYYTYVQPPAFHQPPQTPLPDPETQAEWYGDVVFKYPGSRAVTSLDFARLFKARCDLLQIANQVSAHLYQAKNGDGQFSCEGLLGLLERYRDWFSHLPPSLEPRYIVYPVELQLHLQYHTFIINVCEFLVSQKKPTLALEAKRRVTQTLTESRNGFESIMLLFYLRHGYAMQDRIMTQYLSILAYMSLKQLQDPVSQQEVQENRGILNIAARGVNVQSGYYYLTHLVSVVLQGEMNPEDLVLLQQSTTERQESKSTEHARAQHDRTQDPIKVVFIKDRRLGDLVKRYSAVNLQDHKPNPTPLESGLGSLEVEAYKEYS</sequence>
<dbReference type="PROSITE" id="PS50048">
    <property type="entry name" value="ZN2_CY6_FUNGAL_2"/>
    <property type="match status" value="1"/>
</dbReference>
<dbReference type="PANTHER" id="PTHR47256:SF1">
    <property type="entry name" value="ZN(II)2CYS6 TRANSCRIPTION FACTOR (EUROFUNG)"/>
    <property type="match status" value="1"/>
</dbReference>
<dbReference type="OrthoDB" id="3692311at2759"/>
<dbReference type="CDD" id="cd00067">
    <property type="entry name" value="GAL4"/>
    <property type="match status" value="1"/>
</dbReference>
<feature type="region of interest" description="Disordered" evidence="4">
    <location>
        <begin position="1"/>
        <end position="24"/>
    </location>
</feature>
<dbReference type="Pfam" id="PF00172">
    <property type="entry name" value="Zn_clus"/>
    <property type="match status" value="1"/>
</dbReference>
<accession>A0A366R8S3</accession>
<dbReference type="InterPro" id="IPR001138">
    <property type="entry name" value="Zn2Cys6_DnaBD"/>
</dbReference>
<evidence type="ECO:0000313" key="8">
    <source>
        <dbReference type="Proteomes" id="UP000253153"/>
    </source>
</evidence>
<dbReference type="InterPro" id="IPR007219">
    <property type="entry name" value="XnlR_reg_dom"/>
</dbReference>
<evidence type="ECO:0000256" key="3">
    <source>
        <dbReference type="SAM" id="Coils"/>
    </source>
</evidence>
<evidence type="ECO:0000256" key="4">
    <source>
        <dbReference type="SAM" id="MobiDB-lite"/>
    </source>
</evidence>
<dbReference type="PROSITE" id="PS00463">
    <property type="entry name" value="ZN2_CY6_FUNGAL_1"/>
    <property type="match status" value="1"/>
</dbReference>
<keyword evidence="2" id="KW-0539">Nucleus</keyword>
<feature type="compositionally biased region" description="Basic and acidic residues" evidence="4">
    <location>
        <begin position="1275"/>
        <end position="1291"/>
    </location>
</feature>
<evidence type="ECO:0000256" key="1">
    <source>
        <dbReference type="ARBA" id="ARBA00022723"/>
    </source>
</evidence>
<dbReference type="GeneID" id="41997863"/>
<dbReference type="GO" id="GO:0008270">
    <property type="term" value="F:zinc ion binding"/>
    <property type="evidence" value="ECO:0007669"/>
    <property type="project" value="InterPro"/>
</dbReference>
<dbReference type="SUPFAM" id="SSF57701">
    <property type="entry name" value="Zn2/Cys6 DNA-binding domain"/>
    <property type="match status" value="1"/>
</dbReference>
<keyword evidence="5" id="KW-0472">Membrane</keyword>
<dbReference type="Pfam" id="PF04082">
    <property type="entry name" value="Fungal_trans"/>
    <property type="match status" value="1"/>
</dbReference>
<evidence type="ECO:0000256" key="2">
    <source>
        <dbReference type="ARBA" id="ARBA00023242"/>
    </source>
</evidence>
<dbReference type="Proteomes" id="UP000253153">
    <property type="component" value="Unassembled WGS sequence"/>
</dbReference>
<dbReference type="Gene3D" id="4.10.240.10">
    <property type="entry name" value="Zn(2)-C6 fungal-type DNA-binding domain"/>
    <property type="match status" value="1"/>
</dbReference>
<dbReference type="InterPro" id="IPR036864">
    <property type="entry name" value="Zn2-C6_fun-type_DNA-bd_sf"/>
</dbReference>
<evidence type="ECO:0000313" key="7">
    <source>
        <dbReference type="EMBL" id="RBR12938.1"/>
    </source>
</evidence>